<keyword evidence="2" id="KW-1185">Reference proteome</keyword>
<accession>A0ABN7VHV7</accession>
<dbReference type="EMBL" id="CAJVQB010015121">
    <property type="protein sequence ID" value="CAG8772624.1"/>
    <property type="molecule type" value="Genomic_DNA"/>
</dbReference>
<sequence>MAHQLHNVYIFNDGYETLQDWSVHFNDDSLSASHNSDLQNQNSTYWRPSSNLQTLYGKFQNNILAQWPRIACVYCEKLLYPEKASWIFYNSSTTYLLQTNIPGISLSFNSNTNRIPELKVPTCTSCKKPSSRFLFPHLSPMSEEIISVLLHKRKYLFPIYLHCSLGKTPNSNPYSEYRSLIGTMNYSHNIRAHALYSGIITQNNPYFRSLANNLASNKRIHEFNNPFPGATHIPTDSNAPAFDIMLNTTHIVGFRENVQRINKM</sequence>
<gene>
    <name evidence="1" type="ORF">GMARGA_LOCUS18702</name>
</gene>
<evidence type="ECO:0000313" key="1">
    <source>
        <dbReference type="EMBL" id="CAG8772624.1"/>
    </source>
</evidence>
<organism evidence="1 2">
    <name type="scientific">Gigaspora margarita</name>
    <dbReference type="NCBI Taxonomy" id="4874"/>
    <lineage>
        <taxon>Eukaryota</taxon>
        <taxon>Fungi</taxon>
        <taxon>Fungi incertae sedis</taxon>
        <taxon>Mucoromycota</taxon>
        <taxon>Glomeromycotina</taxon>
        <taxon>Glomeromycetes</taxon>
        <taxon>Diversisporales</taxon>
        <taxon>Gigasporaceae</taxon>
        <taxon>Gigaspora</taxon>
    </lineage>
</organism>
<feature type="non-terminal residue" evidence="1">
    <location>
        <position position="264"/>
    </location>
</feature>
<evidence type="ECO:0000313" key="2">
    <source>
        <dbReference type="Proteomes" id="UP000789901"/>
    </source>
</evidence>
<protein>
    <submittedName>
        <fullName evidence="1">16356_t:CDS:1</fullName>
    </submittedName>
</protein>
<name>A0ABN7VHV7_GIGMA</name>
<proteinExistence type="predicted"/>
<comment type="caution">
    <text evidence="1">The sequence shown here is derived from an EMBL/GenBank/DDBJ whole genome shotgun (WGS) entry which is preliminary data.</text>
</comment>
<reference evidence="1 2" key="1">
    <citation type="submission" date="2021-06" db="EMBL/GenBank/DDBJ databases">
        <authorList>
            <person name="Kallberg Y."/>
            <person name="Tangrot J."/>
            <person name="Rosling A."/>
        </authorList>
    </citation>
    <scope>NUCLEOTIDE SEQUENCE [LARGE SCALE GENOMIC DNA]</scope>
    <source>
        <strain evidence="1 2">120-4 pot B 10/14</strain>
    </source>
</reference>
<dbReference type="Proteomes" id="UP000789901">
    <property type="component" value="Unassembled WGS sequence"/>
</dbReference>